<keyword evidence="2" id="KW-0677">Repeat</keyword>
<dbReference type="PANTHER" id="PTHR23104">
    <property type="entry name" value="MULTIPLE COAGULATION FACTOR DEFICIENCY PROTEIN 2 NEURAL STEM CELL DERIVED NEURONAL SURVIVAL PROTEIN"/>
    <property type="match status" value="1"/>
</dbReference>
<dbReference type="AlphaFoldDB" id="A0A7J7IUF1"/>
<dbReference type="InterPro" id="IPR011992">
    <property type="entry name" value="EF-hand-dom_pair"/>
</dbReference>
<protein>
    <submittedName>
        <fullName evidence="6">MCFD2</fullName>
    </submittedName>
</protein>
<dbReference type="Gene3D" id="1.10.238.10">
    <property type="entry name" value="EF-hand"/>
    <property type="match status" value="1"/>
</dbReference>
<name>A0A7J7IUF1_BUGNE</name>
<evidence type="ECO:0000256" key="1">
    <source>
        <dbReference type="ARBA" id="ARBA00022729"/>
    </source>
</evidence>
<evidence type="ECO:0000313" key="7">
    <source>
        <dbReference type="Proteomes" id="UP000593567"/>
    </source>
</evidence>
<dbReference type="Proteomes" id="UP000593567">
    <property type="component" value="Unassembled WGS sequence"/>
</dbReference>
<accession>A0A7J7IUF1</accession>
<reference evidence="6" key="1">
    <citation type="submission" date="2020-06" db="EMBL/GenBank/DDBJ databases">
        <title>Draft genome of Bugula neritina, a colonial animal packing powerful symbionts and potential medicines.</title>
        <authorList>
            <person name="Rayko M."/>
        </authorList>
    </citation>
    <scope>NUCLEOTIDE SEQUENCE [LARGE SCALE GENOMIC DNA]</scope>
    <source>
        <strain evidence="6">Kwan_BN1</strain>
    </source>
</reference>
<feature type="region of interest" description="Disordered" evidence="4">
    <location>
        <begin position="35"/>
        <end position="56"/>
    </location>
</feature>
<dbReference type="EMBL" id="VXIV02003425">
    <property type="protein sequence ID" value="KAF6017177.1"/>
    <property type="molecule type" value="Genomic_DNA"/>
</dbReference>
<evidence type="ECO:0000313" key="6">
    <source>
        <dbReference type="EMBL" id="KAF6017177.1"/>
    </source>
</evidence>
<evidence type="ECO:0000259" key="5">
    <source>
        <dbReference type="Pfam" id="PF13499"/>
    </source>
</evidence>
<dbReference type="InterPro" id="IPR018247">
    <property type="entry name" value="EF_Hand_1_Ca_BS"/>
</dbReference>
<comment type="caution">
    <text evidence="6">The sequence shown here is derived from an EMBL/GenBank/DDBJ whole genome shotgun (WGS) entry which is preliminary data.</text>
</comment>
<proteinExistence type="predicted"/>
<dbReference type="PANTHER" id="PTHR23104:SF17">
    <property type="entry name" value="EF-HAND DOMAIN-CONTAINING PROTEIN"/>
    <property type="match status" value="1"/>
</dbReference>
<dbReference type="SUPFAM" id="SSF47473">
    <property type="entry name" value="EF-hand"/>
    <property type="match status" value="1"/>
</dbReference>
<feature type="domain" description="EF-hand" evidence="5">
    <location>
        <begin position="4"/>
        <end position="86"/>
    </location>
</feature>
<sequence>MTEQELQFHYFKLHDYDNNNLLDGLEIIKALTHAHEEASEHAHNEGTTENTPHKQTEEELVKIIDDVLKDDDLNSDGYISFYEFMAERTPSS</sequence>
<dbReference type="Pfam" id="PF13499">
    <property type="entry name" value="EF-hand_7"/>
    <property type="match status" value="1"/>
</dbReference>
<dbReference type="GO" id="GO:0005509">
    <property type="term" value="F:calcium ion binding"/>
    <property type="evidence" value="ECO:0007669"/>
    <property type="project" value="InterPro"/>
</dbReference>
<dbReference type="InterPro" id="IPR002048">
    <property type="entry name" value="EF_hand_dom"/>
</dbReference>
<evidence type="ECO:0000256" key="4">
    <source>
        <dbReference type="SAM" id="MobiDB-lite"/>
    </source>
</evidence>
<keyword evidence="1" id="KW-0732">Signal</keyword>
<dbReference type="PROSITE" id="PS00018">
    <property type="entry name" value="EF_HAND_1"/>
    <property type="match status" value="2"/>
</dbReference>
<evidence type="ECO:0000256" key="2">
    <source>
        <dbReference type="ARBA" id="ARBA00022737"/>
    </source>
</evidence>
<organism evidence="6 7">
    <name type="scientific">Bugula neritina</name>
    <name type="common">Brown bryozoan</name>
    <name type="synonym">Sertularia neritina</name>
    <dbReference type="NCBI Taxonomy" id="10212"/>
    <lineage>
        <taxon>Eukaryota</taxon>
        <taxon>Metazoa</taxon>
        <taxon>Spiralia</taxon>
        <taxon>Lophotrochozoa</taxon>
        <taxon>Bryozoa</taxon>
        <taxon>Gymnolaemata</taxon>
        <taxon>Cheilostomatida</taxon>
        <taxon>Flustrina</taxon>
        <taxon>Buguloidea</taxon>
        <taxon>Bugulidae</taxon>
        <taxon>Bugula</taxon>
    </lineage>
</organism>
<keyword evidence="3" id="KW-0106">Calcium</keyword>
<gene>
    <name evidence="6" type="ORF">EB796_024507</name>
</gene>
<evidence type="ECO:0000256" key="3">
    <source>
        <dbReference type="ARBA" id="ARBA00022837"/>
    </source>
</evidence>
<keyword evidence="7" id="KW-1185">Reference proteome</keyword>
<dbReference type="InterPro" id="IPR052110">
    <property type="entry name" value="MCFD2-like"/>
</dbReference>